<gene>
    <name evidence="2" type="primary">DPH7</name>
</gene>
<evidence type="ECO:0000313" key="1">
    <source>
        <dbReference type="Proteomes" id="UP000694850"/>
    </source>
</evidence>
<organism evidence="1 2">
    <name type="scientific">Orycteropus afer afer</name>
    <dbReference type="NCBI Taxonomy" id="1230840"/>
    <lineage>
        <taxon>Eukaryota</taxon>
        <taxon>Metazoa</taxon>
        <taxon>Chordata</taxon>
        <taxon>Craniata</taxon>
        <taxon>Vertebrata</taxon>
        <taxon>Euteleostomi</taxon>
        <taxon>Mammalia</taxon>
        <taxon>Eutheria</taxon>
        <taxon>Afrotheria</taxon>
        <taxon>Tubulidentata</taxon>
        <taxon>Orycteropodidae</taxon>
        <taxon>Orycteropus</taxon>
    </lineage>
</organism>
<reference evidence="2" key="1">
    <citation type="submission" date="2025-08" db="UniProtKB">
        <authorList>
            <consortium name="RefSeq"/>
        </authorList>
    </citation>
    <scope>IDENTIFICATION</scope>
</reference>
<evidence type="ECO:0000313" key="2">
    <source>
        <dbReference type="RefSeq" id="XP_042637746.1"/>
    </source>
</evidence>
<dbReference type="RefSeq" id="XP_042637746.1">
    <property type="nucleotide sequence ID" value="XM_042781812.1"/>
</dbReference>
<dbReference type="Proteomes" id="UP000694850">
    <property type="component" value="Unplaced"/>
</dbReference>
<keyword evidence="2" id="KW-0808">Transferase</keyword>
<keyword evidence="2" id="KW-0489">Methyltransferase</keyword>
<protein>
    <submittedName>
        <fullName evidence="2">Diphthine methyltransferase</fullName>
    </submittedName>
</protein>
<sequence>MVGTRGWLLQTVDTEYTADSVEWCPLEGCRHLLACGTYHLRKPADKPRDPESKSGAELDGEPPVRVGRLYLYSLREDSPASPLLEVQRRDMAAVLDMKWCHTPVAGHTLLGLADAGGSVQLFTLVASEKNAHALQPLSSLALGEQCLALSLDWSTGKTGRASGQPVKIISSDSQGQLHLLAVNKERPGLQAVDTWQAHHFEAWIAAFNYWQTETVYSGGDDGLLRGWDTRRPHHTPVFTSERHSMGVCSIHSSPHREHILATGSYDEHVLLWDARCMQQPFADTPVQGGVWRLKWHPSHPHLLLAACMYGGFKVLNCQKAMEEKQGTCTVLASHVPQNSLTYGADWSWLSLHTPAPAPSASFHHSDTGARPADLLHSLKAPGTSVVTSPYHVGDDDGEGLVSQTKSPLITDEERKGASRPHIPVGKPCDRDPTLEGTNLDTNLLATCLFYDHALHLWRWEVS</sequence>
<proteinExistence type="predicted"/>
<keyword evidence="1" id="KW-1185">Reference proteome</keyword>
<name>A0AC54ZCR6_ORYAF</name>
<accession>A0AC54ZCR6</accession>